<keyword evidence="7" id="KW-1185">Reference proteome</keyword>
<dbReference type="HAMAP" id="MF_03050">
    <property type="entry name" value="MOCOS"/>
    <property type="match status" value="1"/>
</dbReference>
<dbReference type="GO" id="GO:0030170">
    <property type="term" value="F:pyridoxal phosphate binding"/>
    <property type="evidence" value="ECO:0007669"/>
    <property type="project" value="UniProtKB-UniRule"/>
</dbReference>
<dbReference type="AlphaFoldDB" id="A0A232LTA9"/>
<dbReference type="Pfam" id="PF03476">
    <property type="entry name" value="MOSC_N"/>
    <property type="match status" value="1"/>
</dbReference>
<keyword evidence="1 4" id="KW-0808">Transferase</keyword>
<evidence type="ECO:0000313" key="7">
    <source>
        <dbReference type="Proteomes" id="UP000243515"/>
    </source>
</evidence>
<evidence type="ECO:0000313" key="6">
    <source>
        <dbReference type="EMBL" id="OXV07400.1"/>
    </source>
</evidence>
<dbReference type="EC" id="2.8.1.9" evidence="4"/>
<keyword evidence="2 4" id="KW-0663">Pyridoxal phosphate</keyword>
<dbReference type="InterPro" id="IPR000192">
    <property type="entry name" value="Aminotrans_V_dom"/>
</dbReference>
<keyword evidence="3 4" id="KW-0501">Molybdenum cofactor biosynthesis</keyword>
<dbReference type="OrthoDB" id="10264306at2759"/>
<evidence type="ECO:0000256" key="1">
    <source>
        <dbReference type="ARBA" id="ARBA00022679"/>
    </source>
</evidence>
<proteinExistence type="inferred from homology"/>
<dbReference type="Proteomes" id="UP000243515">
    <property type="component" value="Unassembled WGS sequence"/>
</dbReference>
<dbReference type="InterPro" id="IPR015422">
    <property type="entry name" value="PyrdxlP-dep_Trfase_small"/>
</dbReference>
<dbReference type="GO" id="GO:0016829">
    <property type="term" value="F:lyase activity"/>
    <property type="evidence" value="ECO:0007669"/>
    <property type="project" value="UniProtKB-UniRule"/>
</dbReference>
<accession>A0A232LTA9</accession>
<dbReference type="InterPro" id="IPR005303">
    <property type="entry name" value="MOCOS_middle"/>
</dbReference>
<dbReference type="GO" id="GO:0008265">
    <property type="term" value="F:molybdenum cofactor sulfurtransferase activity"/>
    <property type="evidence" value="ECO:0007669"/>
    <property type="project" value="UniProtKB-UniRule"/>
</dbReference>
<reference evidence="6 7" key="1">
    <citation type="journal article" date="2015" name="Environ. Microbiol.">
        <title>Metagenome sequence of Elaphomyces granulatus from sporocarp tissue reveals Ascomycota ectomycorrhizal fingerprints of genome expansion and a Proteobacteria-rich microbiome.</title>
        <authorList>
            <person name="Quandt C.A."/>
            <person name="Kohler A."/>
            <person name="Hesse C.N."/>
            <person name="Sharpton T.J."/>
            <person name="Martin F."/>
            <person name="Spatafora J.W."/>
        </authorList>
    </citation>
    <scope>NUCLEOTIDE SEQUENCE [LARGE SCALE GENOMIC DNA]</scope>
    <source>
        <strain evidence="6 7">OSC145934</strain>
    </source>
</reference>
<evidence type="ECO:0000259" key="5">
    <source>
        <dbReference type="PROSITE" id="PS51340"/>
    </source>
</evidence>
<dbReference type="InterPro" id="IPR015421">
    <property type="entry name" value="PyrdxlP-dep_Trfase_major"/>
</dbReference>
<dbReference type="GO" id="GO:0006777">
    <property type="term" value="P:Mo-molybdopterin cofactor biosynthetic process"/>
    <property type="evidence" value="ECO:0007669"/>
    <property type="project" value="UniProtKB-UniRule"/>
</dbReference>
<dbReference type="Pfam" id="PF00266">
    <property type="entry name" value="Aminotran_5"/>
    <property type="match status" value="1"/>
</dbReference>
<dbReference type="SUPFAM" id="SSF53383">
    <property type="entry name" value="PLP-dependent transferases"/>
    <property type="match status" value="1"/>
</dbReference>
<dbReference type="InterPro" id="IPR015424">
    <property type="entry name" value="PyrdxlP-dep_Trfase"/>
</dbReference>
<dbReference type="PANTHER" id="PTHR14237:SF80">
    <property type="entry name" value="MOLYBDENUM COFACTOR SULFURASE"/>
    <property type="match status" value="1"/>
</dbReference>
<evidence type="ECO:0000256" key="4">
    <source>
        <dbReference type="HAMAP-Rule" id="MF_03050"/>
    </source>
</evidence>
<feature type="domain" description="MOSC" evidence="5">
    <location>
        <begin position="663"/>
        <end position="831"/>
    </location>
</feature>
<dbReference type="PANTHER" id="PTHR14237">
    <property type="entry name" value="MOLYBDOPTERIN COFACTOR SULFURASE MOSC"/>
    <property type="match status" value="1"/>
</dbReference>
<organism evidence="6 7">
    <name type="scientific">Elaphomyces granulatus</name>
    <dbReference type="NCBI Taxonomy" id="519963"/>
    <lineage>
        <taxon>Eukaryota</taxon>
        <taxon>Fungi</taxon>
        <taxon>Dikarya</taxon>
        <taxon>Ascomycota</taxon>
        <taxon>Pezizomycotina</taxon>
        <taxon>Eurotiomycetes</taxon>
        <taxon>Eurotiomycetidae</taxon>
        <taxon>Eurotiales</taxon>
        <taxon>Elaphomycetaceae</taxon>
        <taxon>Elaphomyces</taxon>
    </lineage>
</organism>
<comment type="function">
    <text evidence="4">Sulfurates the molybdenum cofactor. Sulfation of molybdenum is essential for xanthine dehydrogenase (XDH) and aldehyde oxidase (ADO) enzymes in which molybdenum cofactor is liganded by 1 oxygen and 1 sulfur atom in active form.</text>
</comment>
<name>A0A232LTA9_9EURO</name>
<dbReference type="Gene3D" id="3.40.640.10">
    <property type="entry name" value="Type I PLP-dependent aspartate aminotransferase-like (Major domain)"/>
    <property type="match status" value="1"/>
</dbReference>
<dbReference type="Pfam" id="PF03473">
    <property type="entry name" value="MOSC"/>
    <property type="match status" value="1"/>
</dbReference>
<comment type="catalytic activity">
    <reaction evidence="4">
        <text>Mo-molybdopterin + L-cysteine + AH2 = thio-Mo-molybdopterin + L-alanine + A + H2O</text>
        <dbReference type="Rhea" id="RHEA:42636"/>
        <dbReference type="ChEBI" id="CHEBI:13193"/>
        <dbReference type="ChEBI" id="CHEBI:15377"/>
        <dbReference type="ChEBI" id="CHEBI:17499"/>
        <dbReference type="ChEBI" id="CHEBI:35235"/>
        <dbReference type="ChEBI" id="CHEBI:57972"/>
        <dbReference type="ChEBI" id="CHEBI:71302"/>
        <dbReference type="ChEBI" id="CHEBI:82685"/>
        <dbReference type="EC" id="2.8.1.9"/>
    </reaction>
</comment>
<dbReference type="PROSITE" id="PS51340">
    <property type="entry name" value="MOSC"/>
    <property type="match status" value="1"/>
</dbReference>
<dbReference type="GO" id="GO:0030151">
    <property type="term" value="F:molybdenum ion binding"/>
    <property type="evidence" value="ECO:0007669"/>
    <property type="project" value="UniProtKB-UniRule"/>
</dbReference>
<gene>
    <name evidence="4" type="primary">hxB</name>
    <name evidence="6" type="ORF">Egran_04837</name>
</gene>
<evidence type="ECO:0000256" key="3">
    <source>
        <dbReference type="ARBA" id="ARBA00023150"/>
    </source>
</evidence>
<dbReference type="Gene3D" id="3.90.1150.10">
    <property type="entry name" value="Aspartate Aminotransferase, domain 1"/>
    <property type="match status" value="1"/>
</dbReference>
<comment type="cofactor">
    <cofactor evidence="4">
        <name>pyridoxal 5'-phosphate</name>
        <dbReference type="ChEBI" id="CHEBI:597326"/>
    </cofactor>
</comment>
<comment type="similarity">
    <text evidence="4">Belongs to the class-V pyridoxal-phosphate-dependent aminotransferase family. MOCOS subfamily.</text>
</comment>
<feature type="modified residue" description="N6-(pyridoxal phosphate)lysine" evidence="4">
    <location>
        <position position="245"/>
    </location>
</feature>
<evidence type="ECO:0000256" key="2">
    <source>
        <dbReference type="ARBA" id="ARBA00022898"/>
    </source>
</evidence>
<dbReference type="InterPro" id="IPR028886">
    <property type="entry name" value="MoCo_sulfurase"/>
</dbReference>
<sequence length="837" mass="92559">MLHEAGTSSFAEYGQGYCEAVEALREREYPLLKDTTYLDHAGTTPYAKSLIESFSRDLTSNLLGNPHSASSSSQLTTHRVDDVRLRVLRFFNAEPDDFDVVFVANATAGIKLVADALRDYEASGFWYGYHVDAHTSLIGVREIAERGSKCFLTDDEVEEWIVGLNKEAPLSNDSSVTKLFAFPAQSNMTGRRLPLRWCEEIQKLGVGNERRTFTLLDAAGLVSTAPLDLSDLSFAPDFVVLSFYKIFGFPDLGALIVRKDANHVFHQRRYFGGGTVDMVIAAGDQWHSKKNASLHDRLEDGTLPFHSIVALDSAIETHKRLYGSMANISCHAGFLAKKLFDRLSSMAHYNGVAVCQTYTDLSDYSDRSTQGPIIAFNLRNSHGEWVGKSEVEKLASVKNIQLRSGTLCNPGGAANHLGLSPTEMKQNFIAGQRCGDDHDVINGKPTGALRVSLGAMSDLRDVMTFIRFVEEFYIDNGPTIRMLTPTVESTAKSRFYVESLCVYPIKSCGGFKIPSGTHWEVKREGLAWDREWCLIYRGTGKALSQKKHPKMALIRPYLDFDRHILRVTCGDVSSEDARSVEVSLAGNDPDLISTEVCSSSIKMASDVCGDRVVVHMYSSPEIAAFFSDFLGVLCTLARFPSHVSTRYSKVRRSDRRSPGISRSIMPGSFPESCRSSTDLQIPILLSNESPILIISRSSVNRLNENIKANAKNGSSTSKAVVADVFRANIVVAESVLTSQQSSGDFEQPYVEDAWTSLRIGPQELMFDVLGSCQRCQLVCVDQFTAVRSEEPFSTLAKTRRIDGKVVFGRHISLSSDPARALLMVGDAVKPQYSHHNR</sequence>
<dbReference type="InterPro" id="IPR005302">
    <property type="entry name" value="MoCF_Sase_C"/>
</dbReference>
<dbReference type="EMBL" id="NPHW01004888">
    <property type="protein sequence ID" value="OXV07400.1"/>
    <property type="molecule type" value="Genomic_DNA"/>
</dbReference>
<dbReference type="SUPFAM" id="SSF141673">
    <property type="entry name" value="MOSC N-terminal domain-like"/>
    <property type="match status" value="1"/>
</dbReference>
<protein>
    <recommendedName>
        <fullName evidence="4">Molybdenum cofactor sulfurase</fullName>
        <shortName evidence="4">MCS</shortName>
        <shortName evidence="4">MOS</shortName>
        <shortName evidence="4">MoCo sulfurase</shortName>
        <ecNumber evidence="4">2.8.1.9</ecNumber>
    </recommendedName>
    <alternativeName>
        <fullName evidence="4">Molybdenum cofactor sulfurtransferase</fullName>
    </alternativeName>
</protein>
<comment type="caution">
    <text evidence="6">The sequence shown here is derived from an EMBL/GenBank/DDBJ whole genome shotgun (WGS) entry which is preliminary data.</text>
</comment>
<feature type="active site" evidence="4">
    <location>
        <position position="408"/>
    </location>
</feature>